<accession>A0AA39K1R3</accession>
<dbReference type="Proteomes" id="UP001175211">
    <property type="component" value="Unassembled WGS sequence"/>
</dbReference>
<dbReference type="Gene3D" id="3.80.10.10">
    <property type="entry name" value="Ribonuclease Inhibitor"/>
    <property type="match status" value="1"/>
</dbReference>
<gene>
    <name evidence="1" type="ORF">EV420DRAFT_741427</name>
</gene>
<evidence type="ECO:0000313" key="1">
    <source>
        <dbReference type="EMBL" id="KAK0450583.1"/>
    </source>
</evidence>
<comment type="caution">
    <text evidence="1">The sequence shown here is derived from an EMBL/GenBank/DDBJ whole genome shotgun (WGS) entry which is preliminary data.</text>
</comment>
<evidence type="ECO:0000313" key="2">
    <source>
        <dbReference type="Proteomes" id="UP001175211"/>
    </source>
</evidence>
<dbReference type="AlphaFoldDB" id="A0AA39K1R3"/>
<dbReference type="EMBL" id="JAUEPS010000035">
    <property type="protein sequence ID" value="KAK0450583.1"/>
    <property type="molecule type" value="Genomic_DNA"/>
</dbReference>
<dbReference type="RefSeq" id="XP_060327454.1">
    <property type="nucleotide sequence ID" value="XM_060483297.1"/>
</dbReference>
<protein>
    <submittedName>
        <fullName evidence="1">Uncharacterized protein</fullName>
    </submittedName>
</protein>
<organism evidence="1 2">
    <name type="scientific">Armillaria tabescens</name>
    <name type="common">Ringless honey mushroom</name>
    <name type="synonym">Agaricus tabescens</name>
    <dbReference type="NCBI Taxonomy" id="1929756"/>
    <lineage>
        <taxon>Eukaryota</taxon>
        <taxon>Fungi</taxon>
        <taxon>Dikarya</taxon>
        <taxon>Basidiomycota</taxon>
        <taxon>Agaricomycotina</taxon>
        <taxon>Agaricomycetes</taxon>
        <taxon>Agaricomycetidae</taxon>
        <taxon>Agaricales</taxon>
        <taxon>Marasmiineae</taxon>
        <taxon>Physalacriaceae</taxon>
        <taxon>Desarmillaria</taxon>
    </lineage>
</organism>
<dbReference type="SUPFAM" id="SSF52047">
    <property type="entry name" value="RNI-like"/>
    <property type="match status" value="1"/>
</dbReference>
<reference evidence="1" key="1">
    <citation type="submission" date="2023-06" db="EMBL/GenBank/DDBJ databases">
        <authorList>
            <consortium name="Lawrence Berkeley National Laboratory"/>
            <person name="Ahrendt S."/>
            <person name="Sahu N."/>
            <person name="Indic B."/>
            <person name="Wong-Bajracharya J."/>
            <person name="Merenyi Z."/>
            <person name="Ke H.-M."/>
            <person name="Monk M."/>
            <person name="Kocsube S."/>
            <person name="Drula E."/>
            <person name="Lipzen A."/>
            <person name="Balint B."/>
            <person name="Henrissat B."/>
            <person name="Andreopoulos B."/>
            <person name="Martin F.M."/>
            <person name="Harder C.B."/>
            <person name="Rigling D."/>
            <person name="Ford K.L."/>
            <person name="Foster G.D."/>
            <person name="Pangilinan J."/>
            <person name="Papanicolaou A."/>
            <person name="Barry K."/>
            <person name="LaButti K."/>
            <person name="Viragh M."/>
            <person name="Koriabine M."/>
            <person name="Yan M."/>
            <person name="Riley R."/>
            <person name="Champramary S."/>
            <person name="Plett K.L."/>
            <person name="Tsai I.J."/>
            <person name="Slot J."/>
            <person name="Sipos G."/>
            <person name="Plett J."/>
            <person name="Nagy L.G."/>
            <person name="Grigoriev I.V."/>
        </authorList>
    </citation>
    <scope>NUCLEOTIDE SEQUENCE</scope>
    <source>
        <strain evidence="1">CCBAS 213</strain>
    </source>
</reference>
<dbReference type="GeneID" id="85366845"/>
<name>A0AA39K1R3_ARMTA</name>
<keyword evidence="2" id="KW-1185">Reference proteome</keyword>
<sequence>MVPFPQEIIDAIIDEVRDSSSSPYRHSNLSCCSLVCHSFLPRCRKHLFSSITLTSDRQHSWNKFHDRIFKLSPEIMSMILSVTLSSGDEHDGEEEILYTLLAAMHNLRHVKLTSGFQGNAALSALKCHTDTIISLRFTDVTFWDSEAFLDFIAAFPNLRTLAIKDLDYKKRALDKVLGGQRESLKNLETFYFHASSYTRMTSFRELVDEGDIVPSRSLRRCGVSLWDRDDILRAKTILNDSFKALDELHLIYNTQINFCDILDIFDFNLLDLPRLSITTFLPPNFQYTDVDEFEQGVARCVLDEQLALEELTLRVYPKENCATHNLWKFLDASLSGPRFPQFRHLTIELIHSDRGLTNDGMMRTIGRQFVALNERGGVQISCRGSLSDFNDSV</sequence>
<dbReference type="InterPro" id="IPR032675">
    <property type="entry name" value="LRR_dom_sf"/>
</dbReference>
<proteinExistence type="predicted"/>